<dbReference type="Proteomes" id="UP000194143">
    <property type="component" value="Plasmid poh1"/>
</dbReference>
<geneLocation type="plasmid" evidence="6 7">
    <name>poh1</name>
</geneLocation>
<keyword evidence="2" id="KW-0032">Aminotransferase</keyword>
<dbReference type="Gene3D" id="3.40.640.10">
    <property type="entry name" value="Type I PLP-dependent aspartate aminotransferase-like (Major domain)"/>
    <property type="match status" value="1"/>
</dbReference>
<dbReference type="InterPro" id="IPR004839">
    <property type="entry name" value="Aminotransferase_I/II_large"/>
</dbReference>
<proteinExistence type="predicted"/>
<dbReference type="AlphaFoldDB" id="A0A1W6WY45"/>
<evidence type="ECO:0000313" key="7">
    <source>
        <dbReference type="Proteomes" id="UP000194143"/>
    </source>
</evidence>
<gene>
    <name evidence="6" type="ORF">CAB88_29840</name>
</gene>
<evidence type="ECO:0000313" key="6">
    <source>
        <dbReference type="EMBL" id="ARP61229.1"/>
    </source>
</evidence>
<dbReference type="GO" id="GO:1901605">
    <property type="term" value="P:alpha-amino acid metabolic process"/>
    <property type="evidence" value="ECO:0007669"/>
    <property type="project" value="TreeGrafter"/>
</dbReference>
<keyword evidence="7" id="KW-1185">Reference proteome</keyword>
<feature type="domain" description="Aminotransferase class I/classII large" evidence="5">
    <location>
        <begin position="9"/>
        <end position="118"/>
    </location>
</feature>
<dbReference type="GO" id="GO:0008483">
    <property type="term" value="F:transaminase activity"/>
    <property type="evidence" value="ECO:0007669"/>
    <property type="project" value="UniProtKB-KW"/>
</dbReference>
<organism evidence="6 7">
    <name type="scientific">Bacillus thuringiensis</name>
    <dbReference type="NCBI Taxonomy" id="1428"/>
    <lineage>
        <taxon>Bacteria</taxon>
        <taxon>Bacillati</taxon>
        <taxon>Bacillota</taxon>
        <taxon>Bacilli</taxon>
        <taxon>Bacillales</taxon>
        <taxon>Bacillaceae</taxon>
        <taxon>Bacillus</taxon>
        <taxon>Bacillus cereus group</taxon>
    </lineage>
</organism>
<comment type="cofactor">
    <cofactor evidence="1">
        <name>pyridoxal 5'-phosphate</name>
        <dbReference type="ChEBI" id="CHEBI:597326"/>
    </cofactor>
</comment>
<dbReference type="InterPro" id="IPR015421">
    <property type="entry name" value="PyrdxlP-dep_Trfase_major"/>
</dbReference>
<keyword evidence="6" id="KW-0614">Plasmid</keyword>
<name>A0A1W6WY45_BACTU</name>
<dbReference type="SUPFAM" id="SSF53383">
    <property type="entry name" value="PLP-dependent transferases"/>
    <property type="match status" value="1"/>
</dbReference>
<dbReference type="PANTHER" id="PTHR42790">
    <property type="entry name" value="AMINOTRANSFERASE"/>
    <property type="match status" value="1"/>
</dbReference>
<reference evidence="6 7" key="1">
    <citation type="submission" date="2017-04" db="EMBL/GenBank/DDBJ databases">
        <title>Complete Genome Sequence of Bacillus thuringiensis type Strain ATCC 10792.</title>
        <authorList>
            <person name="Oh D.-H."/>
            <person name="Park B.-J."/>
            <person name="Shuai W."/>
            <person name="Chelliah R."/>
        </authorList>
    </citation>
    <scope>NUCLEOTIDE SEQUENCE [LARGE SCALE GENOMIC DNA]</scope>
    <source>
        <strain evidence="6 7">ATCC 10792</strain>
        <plasmid evidence="6 7">poh1</plasmid>
    </source>
</reference>
<evidence type="ECO:0000256" key="3">
    <source>
        <dbReference type="ARBA" id="ARBA00022679"/>
    </source>
</evidence>
<dbReference type="EMBL" id="CP021062">
    <property type="protein sequence ID" value="ARP61229.1"/>
    <property type="molecule type" value="Genomic_DNA"/>
</dbReference>
<dbReference type="Pfam" id="PF00155">
    <property type="entry name" value="Aminotran_1_2"/>
    <property type="match status" value="1"/>
</dbReference>
<dbReference type="InterPro" id="IPR015424">
    <property type="entry name" value="PyrdxlP-dep_Trfase"/>
</dbReference>
<dbReference type="InterPro" id="IPR050859">
    <property type="entry name" value="Class-I_PLP-dep_aminotransf"/>
</dbReference>
<sequence length="136" mass="15211">MEIVSSVQNALAITLTALFKPGNCIATGLYMYSTFIDLAKMLHIQLVPIQGDEFGMLPDELGKQCSQLDIHGIFLMSSCSNPTTIMIANFRKKELAVIIRKHHLILIEDDIHAFLTTGIIFDYQQPMSNILLEQSV</sequence>
<accession>A0A1W6WY45</accession>
<keyword evidence="3" id="KW-0808">Transferase</keyword>
<dbReference type="GO" id="GO:0030170">
    <property type="term" value="F:pyridoxal phosphate binding"/>
    <property type="evidence" value="ECO:0007669"/>
    <property type="project" value="InterPro"/>
</dbReference>
<evidence type="ECO:0000256" key="2">
    <source>
        <dbReference type="ARBA" id="ARBA00022576"/>
    </source>
</evidence>
<evidence type="ECO:0000256" key="4">
    <source>
        <dbReference type="ARBA" id="ARBA00022898"/>
    </source>
</evidence>
<protein>
    <submittedName>
        <fullName evidence="6">GntR family transcriptional regulator</fullName>
    </submittedName>
</protein>
<evidence type="ECO:0000259" key="5">
    <source>
        <dbReference type="Pfam" id="PF00155"/>
    </source>
</evidence>
<keyword evidence="4" id="KW-0663">Pyridoxal phosphate</keyword>
<dbReference type="PANTHER" id="PTHR42790:SF20">
    <property type="entry name" value="GNTR-FAMILY TRANSCRIPTIONAL REGULATOR"/>
    <property type="match status" value="1"/>
</dbReference>
<evidence type="ECO:0000256" key="1">
    <source>
        <dbReference type="ARBA" id="ARBA00001933"/>
    </source>
</evidence>